<dbReference type="PIRSF" id="PIRSF000535">
    <property type="entry name" value="1PFK/6PFK/LacC"/>
    <property type="match status" value="1"/>
</dbReference>
<evidence type="ECO:0000256" key="5">
    <source>
        <dbReference type="ARBA" id="ARBA00022840"/>
    </source>
</evidence>
<evidence type="ECO:0000256" key="1">
    <source>
        <dbReference type="ARBA" id="ARBA00005380"/>
    </source>
</evidence>
<dbReference type="GO" id="GO:0005829">
    <property type="term" value="C:cytosol"/>
    <property type="evidence" value="ECO:0007669"/>
    <property type="project" value="TreeGrafter"/>
</dbReference>
<dbReference type="InterPro" id="IPR017583">
    <property type="entry name" value="Tagatose/fructose_Pkinase"/>
</dbReference>
<evidence type="ECO:0000256" key="4">
    <source>
        <dbReference type="ARBA" id="ARBA00022777"/>
    </source>
</evidence>
<comment type="caution">
    <text evidence="8">The sequence shown here is derived from an EMBL/GenBank/DDBJ whole genome shotgun (WGS) entry which is preliminary data.</text>
</comment>
<keyword evidence="6" id="KW-0423">Lactose metabolism</keyword>
<dbReference type="GO" id="GO:2001059">
    <property type="term" value="P:D-tagatose 6-phosphate catabolic process"/>
    <property type="evidence" value="ECO:0007669"/>
    <property type="project" value="UniProtKB-UniPathway"/>
</dbReference>
<keyword evidence="3 6" id="KW-0547">Nucleotide-binding</keyword>
<comment type="pathway">
    <text evidence="6">Carbohydrate metabolism; D-tagatose 6-phosphate degradation; D-glyceraldehyde 3-phosphate and glycerone phosphate from D-tagatose 6-phosphate: step 1/2.</text>
</comment>
<dbReference type="InterPro" id="IPR011611">
    <property type="entry name" value="PfkB_dom"/>
</dbReference>
<evidence type="ECO:0000259" key="7">
    <source>
        <dbReference type="Pfam" id="PF00294"/>
    </source>
</evidence>
<protein>
    <recommendedName>
        <fullName evidence="6">Tagatose-6-phosphate kinase</fullName>
        <ecNumber evidence="6">2.7.1.144</ecNumber>
    </recommendedName>
</protein>
<evidence type="ECO:0000256" key="2">
    <source>
        <dbReference type="ARBA" id="ARBA00022679"/>
    </source>
</evidence>
<dbReference type="InterPro" id="IPR029056">
    <property type="entry name" value="Ribokinase-like"/>
</dbReference>
<dbReference type="EC" id="2.7.1.144" evidence="6"/>
<dbReference type="GO" id="GO:0005988">
    <property type="term" value="P:lactose metabolic process"/>
    <property type="evidence" value="ECO:0007669"/>
    <property type="project" value="UniProtKB-KW"/>
</dbReference>
<dbReference type="Pfam" id="PF00294">
    <property type="entry name" value="PfkB"/>
    <property type="match status" value="1"/>
</dbReference>
<reference evidence="8 9" key="1">
    <citation type="submission" date="2019-03" db="EMBL/GenBank/DDBJ databases">
        <title>This is whole genome sequence of Paenibacillus sp MS74 strain.</title>
        <authorList>
            <person name="Trinh H.N."/>
        </authorList>
    </citation>
    <scope>NUCLEOTIDE SEQUENCE [LARGE SCALE GENOMIC DNA]</scope>
    <source>
        <strain evidence="8 9">MS74</strain>
    </source>
</reference>
<dbReference type="SUPFAM" id="SSF53613">
    <property type="entry name" value="Ribokinase-like"/>
    <property type="match status" value="1"/>
</dbReference>
<sequence length="313" mass="33317">MITTVTLNAAIDKTYYVPRLSPESVMRVRRVFAEPGGKGINVARVAHQLGHEVQAAGFIGGHNGRFIRQELDRQGLRHDFIEIEGESRICLNIIDESDGSSTELLEPGPVVDAEAMERLTVKLRRLAAQSRVVCLSGSLPAGVPAGFYAELIGLAKREGAAVFLDTSGEALLRGAEAAPQLIKPNEAELAQLIGRPIGQSPADIAEQLASLSPERMSAACITVSLGADGSLTYYGGAYYRTYAPRIEAVNTVGCGDAFIAGMAVCMAEDLPIEEALRLATAAGSANALNEKAGYVNPEQVRELLTQVAVERLQ</sequence>
<dbReference type="RefSeq" id="WP_133235179.1">
    <property type="nucleotide sequence ID" value="NZ_SMRT01000020.1"/>
</dbReference>
<keyword evidence="2 6" id="KW-0808">Transferase</keyword>
<dbReference type="InterPro" id="IPR022463">
    <property type="entry name" value="1-PFruKinase"/>
</dbReference>
<feature type="domain" description="Carbohydrate kinase PfkB" evidence="7">
    <location>
        <begin position="9"/>
        <end position="297"/>
    </location>
</feature>
<dbReference type="EMBL" id="SMRT01000020">
    <property type="protein sequence ID" value="TDF92602.1"/>
    <property type="molecule type" value="Genomic_DNA"/>
</dbReference>
<evidence type="ECO:0000256" key="3">
    <source>
        <dbReference type="ARBA" id="ARBA00022741"/>
    </source>
</evidence>
<comment type="catalytic activity">
    <reaction evidence="6">
        <text>D-tagatofuranose 6-phosphate + ATP = D-tagatofuranose 1,6-bisphosphate + ADP + H(+)</text>
        <dbReference type="Rhea" id="RHEA:12420"/>
        <dbReference type="ChEBI" id="CHEBI:15378"/>
        <dbReference type="ChEBI" id="CHEBI:30616"/>
        <dbReference type="ChEBI" id="CHEBI:58694"/>
        <dbReference type="ChEBI" id="CHEBI:58695"/>
        <dbReference type="ChEBI" id="CHEBI:456216"/>
        <dbReference type="EC" id="2.7.1.144"/>
    </reaction>
</comment>
<dbReference type="NCBIfam" id="TIGR03168">
    <property type="entry name" value="1-PFK"/>
    <property type="match status" value="1"/>
</dbReference>
<dbReference type="FunFam" id="3.40.1190.20:FF:000001">
    <property type="entry name" value="Phosphofructokinase"/>
    <property type="match status" value="1"/>
</dbReference>
<keyword evidence="9" id="KW-1185">Reference proteome</keyword>
<dbReference type="NCBIfam" id="TIGR03828">
    <property type="entry name" value="pfkB"/>
    <property type="match status" value="1"/>
</dbReference>
<dbReference type="Gene3D" id="3.40.1190.20">
    <property type="match status" value="1"/>
</dbReference>
<dbReference type="OrthoDB" id="9801219at2"/>
<organism evidence="8 9">
    <name type="scientific">Paenibacillus piri</name>
    <dbReference type="NCBI Taxonomy" id="2547395"/>
    <lineage>
        <taxon>Bacteria</taxon>
        <taxon>Bacillati</taxon>
        <taxon>Bacillota</taxon>
        <taxon>Bacilli</taxon>
        <taxon>Bacillales</taxon>
        <taxon>Paenibacillaceae</taxon>
        <taxon>Paenibacillus</taxon>
    </lineage>
</organism>
<evidence type="ECO:0000313" key="8">
    <source>
        <dbReference type="EMBL" id="TDF92602.1"/>
    </source>
</evidence>
<comment type="similarity">
    <text evidence="1">Belongs to the carbohydrate kinase pfkB family.</text>
</comment>
<dbReference type="GO" id="GO:0005524">
    <property type="term" value="F:ATP binding"/>
    <property type="evidence" value="ECO:0007669"/>
    <property type="project" value="UniProtKB-KW"/>
</dbReference>
<accession>A0A4R5KCM4</accession>
<evidence type="ECO:0000313" key="9">
    <source>
        <dbReference type="Proteomes" id="UP000295636"/>
    </source>
</evidence>
<dbReference type="PANTHER" id="PTHR46566">
    <property type="entry name" value="1-PHOSPHOFRUCTOKINASE-RELATED"/>
    <property type="match status" value="1"/>
</dbReference>
<dbReference type="GO" id="GO:0044281">
    <property type="term" value="P:small molecule metabolic process"/>
    <property type="evidence" value="ECO:0007669"/>
    <property type="project" value="UniProtKB-ARBA"/>
</dbReference>
<dbReference type="PANTHER" id="PTHR46566:SF5">
    <property type="entry name" value="1-PHOSPHOFRUCTOKINASE"/>
    <property type="match status" value="1"/>
</dbReference>
<dbReference type="CDD" id="cd01164">
    <property type="entry name" value="FruK_PfkB_like"/>
    <property type="match status" value="1"/>
</dbReference>
<gene>
    <name evidence="8" type="primary">pfkB</name>
    <name evidence="8" type="ORF">E1757_29925</name>
</gene>
<dbReference type="GO" id="GO:0009024">
    <property type="term" value="F:tagatose-6-phosphate kinase activity"/>
    <property type="evidence" value="ECO:0007669"/>
    <property type="project" value="UniProtKB-EC"/>
</dbReference>
<dbReference type="GO" id="GO:0008662">
    <property type="term" value="F:1-phosphofructokinase activity"/>
    <property type="evidence" value="ECO:0007669"/>
    <property type="project" value="InterPro"/>
</dbReference>
<keyword evidence="4 8" id="KW-0418">Kinase</keyword>
<dbReference type="UniPathway" id="UPA00704">
    <property type="reaction ID" value="UER00715"/>
</dbReference>
<comment type="similarity">
    <text evidence="6">Belongs to the carbohydrate kinase PfkB family. LacC subfamily.</text>
</comment>
<dbReference type="GO" id="GO:0016052">
    <property type="term" value="P:carbohydrate catabolic process"/>
    <property type="evidence" value="ECO:0007669"/>
    <property type="project" value="UniProtKB-ARBA"/>
</dbReference>
<name>A0A4R5KCM4_9BACL</name>
<dbReference type="AlphaFoldDB" id="A0A4R5KCM4"/>
<dbReference type="Proteomes" id="UP000295636">
    <property type="component" value="Unassembled WGS sequence"/>
</dbReference>
<proteinExistence type="inferred from homology"/>
<keyword evidence="5 6" id="KW-0067">ATP-binding</keyword>
<evidence type="ECO:0000256" key="6">
    <source>
        <dbReference type="PIRNR" id="PIRNR000535"/>
    </source>
</evidence>